<dbReference type="Gene3D" id="3.40.50.1000">
    <property type="entry name" value="HAD superfamily/HAD-like"/>
    <property type="match status" value="1"/>
</dbReference>
<accession>A0A5C8HWX4</accession>
<dbReference type="Pfam" id="PF08282">
    <property type="entry name" value="Hydrolase_3"/>
    <property type="match status" value="1"/>
</dbReference>
<dbReference type="Proteomes" id="UP000321034">
    <property type="component" value="Unassembled WGS sequence"/>
</dbReference>
<evidence type="ECO:0000313" key="3">
    <source>
        <dbReference type="Proteomes" id="UP000321034"/>
    </source>
</evidence>
<dbReference type="InterPro" id="IPR036412">
    <property type="entry name" value="HAD-like_sf"/>
</dbReference>
<proteinExistence type="predicted"/>
<dbReference type="NCBIfam" id="TIGR01484">
    <property type="entry name" value="HAD-SF-IIB"/>
    <property type="match status" value="1"/>
</dbReference>
<dbReference type="GO" id="GO:0016791">
    <property type="term" value="F:phosphatase activity"/>
    <property type="evidence" value="ECO:0007669"/>
    <property type="project" value="TreeGrafter"/>
</dbReference>
<dbReference type="SUPFAM" id="SSF56784">
    <property type="entry name" value="HAD-like"/>
    <property type="match status" value="1"/>
</dbReference>
<dbReference type="EMBL" id="VRSV01000002">
    <property type="protein sequence ID" value="TXK09910.1"/>
    <property type="molecule type" value="Genomic_DNA"/>
</dbReference>
<dbReference type="GO" id="GO:0000287">
    <property type="term" value="F:magnesium ion binding"/>
    <property type="evidence" value="ECO:0007669"/>
    <property type="project" value="TreeGrafter"/>
</dbReference>
<name>A0A5C8HWX4_9MICO</name>
<reference evidence="2 3" key="1">
    <citation type="submission" date="2019-08" db="EMBL/GenBank/DDBJ databases">
        <authorList>
            <person name="Dong K."/>
        </authorList>
    </citation>
    <scope>NUCLEOTIDE SEQUENCE [LARGE SCALE GENOMIC DNA]</scope>
    <source>
        <strain evidence="2 3">JCM14558</strain>
    </source>
</reference>
<keyword evidence="3" id="KW-1185">Reference proteome</keyword>
<organism evidence="2 3">
    <name type="scientific">Microbacterium hatanonis</name>
    <dbReference type="NCBI Taxonomy" id="404366"/>
    <lineage>
        <taxon>Bacteria</taxon>
        <taxon>Bacillati</taxon>
        <taxon>Actinomycetota</taxon>
        <taxon>Actinomycetes</taxon>
        <taxon>Micrococcales</taxon>
        <taxon>Microbacteriaceae</taxon>
        <taxon>Microbacterium</taxon>
    </lineage>
</organism>
<evidence type="ECO:0000313" key="2">
    <source>
        <dbReference type="EMBL" id="TXK09910.1"/>
    </source>
</evidence>
<gene>
    <name evidence="2" type="ORF">FVP77_13590</name>
</gene>
<feature type="region of interest" description="Disordered" evidence="1">
    <location>
        <begin position="1"/>
        <end position="22"/>
    </location>
</feature>
<dbReference type="GO" id="GO:0005829">
    <property type="term" value="C:cytosol"/>
    <property type="evidence" value="ECO:0007669"/>
    <property type="project" value="TreeGrafter"/>
</dbReference>
<dbReference type="PANTHER" id="PTHR10000">
    <property type="entry name" value="PHOSPHOSERINE PHOSPHATASE"/>
    <property type="match status" value="1"/>
</dbReference>
<comment type="caution">
    <text evidence="2">The sequence shown here is derived from an EMBL/GenBank/DDBJ whole genome shotgun (WGS) entry which is preliminary data.</text>
</comment>
<dbReference type="Gene3D" id="3.30.1240.10">
    <property type="match status" value="1"/>
</dbReference>
<dbReference type="InterPro" id="IPR006379">
    <property type="entry name" value="HAD-SF_hydro_IIB"/>
</dbReference>
<dbReference type="OrthoDB" id="3180855at2"/>
<dbReference type="AlphaFoldDB" id="A0A5C8HWX4"/>
<protein>
    <submittedName>
        <fullName evidence="2">HAD family hydrolase</fullName>
    </submittedName>
</protein>
<dbReference type="RefSeq" id="WP_147895110.1">
    <property type="nucleotide sequence ID" value="NZ_BAAANR010000001.1"/>
</dbReference>
<dbReference type="PANTHER" id="PTHR10000:SF25">
    <property type="entry name" value="PHOSPHATASE YKRA-RELATED"/>
    <property type="match status" value="1"/>
</dbReference>
<evidence type="ECO:0000256" key="1">
    <source>
        <dbReference type="SAM" id="MobiDB-lite"/>
    </source>
</evidence>
<sequence length="302" mass="31636">MPTIVGGMLQHPPDGAPSGKHHTMTSRRIAFLDVDGTLIDHQQRLAPSAIEAVRGARARGHLVYLCTGRARAEIPDHVTAIGFDGVISAGGGFTDRGDDHVAQHLMPPADQEQLISFFEAHDVEYILQAYDDIYPSPGILARVRPIFDGAEAGADDPAAAAALARVETRMAYRGPAPAGAIAKATFAGSHPDTFTVVRDGLGDRFHVITGTIPYLGGSGGEVSLHGVNKGAAIAELVAQLGMTLDDAIGIGDSYNDLEMLQVCGVGIAMGNADDTVKSYADEVTTSVHDDGVHTAFARHGLI</sequence>
<dbReference type="InterPro" id="IPR023214">
    <property type="entry name" value="HAD_sf"/>
</dbReference>
<keyword evidence="2" id="KW-0378">Hydrolase</keyword>